<evidence type="ECO:0000313" key="1">
    <source>
        <dbReference type="EMBL" id="MBX7490855.1"/>
    </source>
</evidence>
<organism evidence="1 2">
    <name type="scientific">Helicobacter turcicus</name>
    <dbReference type="NCBI Taxonomy" id="2867412"/>
    <lineage>
        <taxon>Bacteria</taxon>
        <taxon>Pseudomonadati</taxon>
        <taxon>Campylobacterota</taxon>
        <taxon>Epsilonproteobacteria</taxon>
        <taxon>Campylobacterales</taxon>
        <taxon>Helicobacteraceae</taxon>
        <taxon>Helicobacter</taxon>
    </lineage>
</organism>
<dbReference type="RefSeq" id="WP_221532118.1">
    <property type="nucleotide sequence ID" value="NZ_JAIGYP010000006.1"/>
</dbReference>
<comment type="caution">
    <text evidence="1">The sequence shown here is derived from an EMBL/GenBank/DDBJ whole genome shotgun (WGS) entry which is preliminary data.</text>
</comment>
<dbReference type="Proteomes" id="UP000700059">
    <property type="component" value="Unassembled WGS sequence"/>
</dbReference>
<evidence type="ECO:0000313" key="2">
    <source>
        <dbReference type="Proteomes" id="UP000700059"/>
    </source>
</evidence>
<proteinExistence type="predicted"/>
<name>A0ABS7JN73_9HELI</name>
<accession>A0ABS7JN73</accession>
<keyword evidence="2" id="KW-1185">Reference proteome</keyword>
<reference evidence="1 2" key="1">
    <citation type="submission" date="2021-08" db="EMBL/GenBank/DDBJ databases">
        <title>Helicobacter spp. isolated from feces of Anatolian Ground Squirrel (Spermophilus xanthoprymnus) in Turkey.</title>
        <authorList>
            <person name="Aydin F."/>
            <person name="Abay S."/>
            <person name="Kayman T."/>
            <person name="Karakaya E."/>
            <person name="Saticioglu I.B."/>
        </authorList>
    </citation>
    <scope>NUCLEOTIDE SEQUENCE [LARGE SCALE GENOMIC DNA]</scope>
    <source>
        <strain evidence="1 2">Faydin-H70</strain>
    </source>
</reference>
<dbReference type="EMBL" id="JAIGYQ010000006">
    <property type="protein sequence ID" value="MBX7490855.1"/>
    <property type="molecule type" value="Genomic_DNA"/>
</dbReference>
<evidence type="ECO:0008006" key="3">
    <source>
        <dbReference type="Google" id="ProtNLM"/>
    </source>
</evidence>
<protein>
    <recommendedName>
        <fullName evidence="3">DNA helicase</fullName>
    </recommendedName>
</protein>
<sequence length="86" mass="10086">MFSLMNPQKNKENFSTQDPHIKITTVHSFKGMETKAIIFVNTKYDMQNIFETHIAITQATELIAVFNRIKKLEEYGKSWSKKINFT</sequence>
<gene>
    <name evidence="1" type="ORF">K4G57_05185</name>
</gene>